<dbReference type="eggNOG" id="ENOG5033W4I">
    <property type="taxonomic scope" value="Bacteria"/>
</dbReference>
<sequence length="110" mass="13200">MIDSIQERIQVLNRCLNNANPQDEAIAEMIELANSRQISLSQLKEELEKLLEKLIKRKKLYQVIYEKEIQGELPLLLYVKHYFIMKEIIDMEFIDFDLYLITKNQEILKK</sequence>
<dbReference type="KEGG" id="acy:Anacy_2631"/>
<dbReference type="Proteomes" id="UP000010474">
    <property type="component" value="Chromosome"/>
</dbReference>
<dbReference type="AlphaFoldDB" id="K9ZFU6"/>
<gene>
    <name evidence="2" type="ordered locus">Anacy_2631</name>
</gene>
<evidence type="ECO:0000313" key="2">
    <source>
        <dbReference type="EMBL" id="AFZ58071.1"/>
    </source>
</evidence>
<dbReference type="HOGENOM" id="CLU_2165672_0_0_3"/>
<dbReference type="EMBL" id="CP003659">
    <property type="protein sequence ID" value="AFZ58071.1"/>
    <property type="molecule type" value="Genomic_DNA"/>
</dbReference>
<evidence type="ECO:0000256" key="1">
    <source>
        <dbReference type="SAM" id="Coils"/>
    </source>
</evidence>
<dbReference type="STRING" id="272123.Anacy_2631"/>
<name>K9ZFU6_ANACC</name>
<keyword evidence="1" id="KW-0175">Coiled coil</keyword>
<proteinExistence type="predicted"/>
<reference evidence="3" key="1">
    <citation type="journal article" date="2013" name="Proc. Natl. Acad. Sci. U.S.A.">
        <title>Improving the coverage of the cyanobacterial phylum using diversity-driven genome sequencing.</title>
        <authorList>
            <person name="Shih P.M."/>
            <person name="Wu D."/>
            <person name="Latifi A."/>
            <person name="Axen S.D."/>
            <person name="Fewer D.P."/>
            <person name="Talla E."/>
            <person name="Calteau A."/>
            <person name="Cai F."/>
            <person name="Tandeau de Marsac N."/>
            <person name="Rippka R."/>
            <person name="Herdman M."/>
            <person name="Sivonen K."/>
            <person name="Coursin T."/>
            <person name="Laurent T."/>
            <person name="Goodwin L."/>
            <person name="Nolan M."/>
            <person name="Davenport K.W."/>
            <person name="Han C.S."/>
            <person name="Rubin E.M."/>
            <person name="Eisen J.A."/>
            <person name="Woyke T."/>
            <person name="Gugger M."/>
            <person name="Kerfeld C.A."/>
        </authorList>
    </citation>
    <scope>NUCLEOTIDE SEQUENCE [LARGE SCALE GENOMIC DNA]</scope>
    <source>
        <strain evidence="3">ATCC 27899 / PCC 7122</strain>
    </source>
</reference>
<accession>K9ZFU6</accession>
<protein>
    <submittedName>
        <fullName evidence="2">Uncharacterized protein</fullName>
    </submittedName>
</protein>
<organism evidence="2 3">
    <name type="scientific">Anabaena cylindrica (strain ATCC 27899 / PCC 7122)</name>
    <dbReference type="NCBI Taxonomy" id="272123"/>
    <lineage>
        <taxon>Bacteria</taxon>
        <taxon>Bacillati</taxon>
        <taxon>Cyanobacteriota</taxon>
        <taxon>Cyanophyceae</taxon>
        <taxon>Nostocales</taxon>
        <taxon>Nostocaceae</taxon>
        <taxon>Anabaena</taxon>
    </lineage>
</organism>
<feature type="coiled-coil region" evidence="1">
    <location>
        <begin position="33"/>
        <end position="64"/>
    </location>
</feature>
<keyword evidence="3" id="KW-1185">Reference proteome</keyword>
<evidence type="ECO:0000313" key="3">
    <source>
        <dbReference type="Proteomes" id="UP000010474"/>
    </source>
</evidence>
<dbReference type="PATRIC" id="fig|272123.3.peg.2870"/>